<evidence type="ECO:0000313" key="3">
    <source>
        <dbReference type="EMBL" id="OKL61650.1"/>
    </source>
</evidence>
<evidence type="ECO:0000256" key="1">
    <source>
        <dbReference type="SAM" id="SignalP"/>
    </source>
</evidence>
<comment type="caution">
    <text evidence="3">The sequence shown here is derived from an EMBL/GenBank/DDBJ whole genome shotgun (WGS) entry which is preliminary data.</text>
</comment>
<feature type="domain" description="Asl1-like glycosyl hydrolase catalytic" evidence="2">
    <location>
        <begin position="52"/>
        <end position="264"/>
    </location>
</feature>
<feature type="signal peptide" evidence="1">
    <location>
        <begin position="1"/>
        <end position="21"/>
    </location>
</feature>
<dbReference type="GO" id="GO:0009277">
    <property type="term" value="C:fungal-type cell wall"/>
    <property type="evidence" value="ECO:0007669"/>
    <property type="project" value="TreeGrafter"/>
</dbReference>
<dbReference type="AlphaFoldDB" id="A0A225AL79"/>
<keyword evidence="1" id="KW-0732">Signal</keyword>
<dbReference type="PANTHER" id="PTHR34154">
    <property type="entry name" value="ALKALI-SENSITIVE LINKAGE PROTEIN 1"/>
    <property type="match status" value="1"/>
</dbReference>
<dbReference type="RefSeq" id="XP_020121771.1">
    <property type="nucleotide sequence ID" value="XM_020265728.1"/>
</dbReference>
<keyword evidence="4" id="KW-1185">Reference proteome</keyword>
<feature type="chain" id="PRO_5013166568" description="Asl1-like glycosyl hydrolase catalytic domain-containing protein" evidence="1">
    <location>
        <begin position="22"/>
        <end position="268"/>
    </location>
</feature>
<name>A0A225AL79_TALAT</name>
<dbReference type="Gene3D" id="3.20.20.80">
    <property type="entry name" value="Glycosidases"/>
    <property type="match status" value="1"/>
</dbReference>
<dbReference type="Proteomes" id="UP000214365">
    <property type="component" value="Unassembled WGS sequence"/>
</dbReference>
<dbReference type="InterPro" id="IPR024655">
    <property type="entry name" value="Asl1_glyco_hydro_catalytic"/>
</dbReference>
<reference evidence="3 4" key="1">
    <citation type="submission" date="2015-06" db="EMBL/GenBank/DDBJ databases">
        <title>Talaromyces atroroseus IBT 11181 draft genome.</title>
        <authorList>
            <person name="Rasmussen K.B."/>
            <person name="Rasmussen S."/>
            <person name="Petersen B."/>
            <person name="Sicheritz-Ponten T."/>
            <person name="Mortensen U.H."/>
            <person name="Thrane U."/>
        </authorList>
    </citation>
    <scope>NUCLEOTIDE SEQUENCE [LARGE SCALE GENOMIC DNA]</scope>
    <source>
        <strain evidence="3 4">IBT 11181</strain>
    </source>
</reference>
<dbReference type="EMBL" id="LFMY01000004">
    <property type="protein sequence ID" value="OKL61650.1"/>
    <property type="molecule type" value="Genomic_DNA"/>
</dbReference>
<dbReference type="OrthoDB" id="43654at2759"/>
<gene>
    <name evidence="3" type="ORF">UA08_03429</name>
</gene>
<accession>A0A225AL79</accession>
<proteinExistence type="predicted"/>
<sequence length="268" mass="28574">MRVINAFIATTAAMMATAAVAKPHGLHANFHKRATTSTSKVGSAYNDVSLISLISDASWAYNWNDASDGTVPSGVEYCPMLWGPKMYNSWTSAVSTALSGGSTCVLGFNEPDLGSQSNMSPQQAAIDYQTYITPLAGQATLVSPAITNGAGENVGFNWMQNWLTACNGACKPNVMAIHYYADAPASDFFDHVNNATSLASQNGMDSVWITEFQHTGSAADQVAFLQEVIPWLNSNTGVGRYAYFFTADGYLLSDSVLSTVGQAYTASY</sequence>
<evidence type="ECO:0000259" key="2">
    <source>
        <dbReference type="Pfam" id="PF11790"/>
    </source>
</evidence>
<dbReference type="PANTHER" id="PTHR34154:SF10">
    <property type="entry name" value="ASL1-LIKE GLYCOSYL HYDROLASE CATALYTIC DOMAIN-CONTAINING PROTEIN"/>
    <property type="match status" value="1"/>
</dbReference>
<dbReference type="SUPFAM" id="SSF51445">
    <property type="entry name" value="(Trans)glycosidases"/>
    <property type="match status" value="1"/>
</dbReference>
<dbReference type="GeneID" id="31003184"/>
<dbReference type="InterPro" id="IPR017853">
    <property type="entry name" value="GH"/>
</dbReference>
<dbReference type="InterPro" id="IPR053183">
    <property type="entry name" value="ASL1"/>
</dbReference>
<organism evidence="3 4">
    <name type="scientific">Talaromyces atroroseus</name>
    <dbReference type="NCBI Taxonomy" id="1441469"/>
    <lineage>
        <taxon>Eukaryota</taxon>
        <taxon>Fungi</taxon>
        <taxon>Dikarya</taxon>
        <taxon>Ascomycota</taxon>
        <taxon>Pezizomycotina</taxon>
        <taxon>Eurotiomycetes</taxon>
        <taxon>Eurotiomycetidae</taxon>
        <taxon>Eurotiales</taxon>
        <taxon>Trichocomaceae</taxon>
        <taxon>Talaromyces</taxon>
        <taxon>Talaromyces sect. Trachyspermi</taxon>
    </lineage>
</organism>
<evidence type="ECO:0000313" key="4">
    <source>
        <dbReference type="Proteomes" id="UP000214365"/>
    </source>
</evidence>
<dbReference type="STRING" id="1441469.A0A225AL79"/>
<protein>
    <recommendedName>
        <fullName evidence="2">Asl1-like glycosyl hydrolase catalytic domain-containing protein</fullName>
    </recommendedName>
</protein>
<dbReference type="Pfam" id="PF11790">
    <property type="entry name" value="Glyco_hydro_cc"/>
    <property type="match status" value="1"/>
</dbReference>
<dbReference type="GO" id="GO:0071966">
    <property type="term" value="P:fungal-type cell wall polysaccharide metabolic process"/>
    <property type="evidence" value="ECO:0007669"/>
    <property type="project" value="TreeGrafter"/>
</dbReference>